<reference evidence="3" key="1">
    <citation type="submission" date="2023-02" db="EMBL/GenBank/DDBJ databases">
        <authorList>
            <person name="Palmer J.M."/>
        </authorList>
    </citation>
    <scope>NUCLEOTIDE SEQUENCE</scope>
    <source>
        <strain evidence="3">FW57</strain>
    </source>
</reference>
<dbReference type="EMBL" id="JAHCVI010000004">
    <property type="protein sequence ID" value="KAG7286739.1"/>
    <property type="molecule type" value="Genomic_DNA"/>
</dbReference>
<keyword evidence="1" id="KW-0175">Coiled coil</keyword>
<dbReference type="AlphaFoldDB" id="A0AAD4ESH9"/>
<protein>
    <submittedName>
        <fullName evidence="3">Uncharacterized protein</fullName>
    </submittedName>
</protein>
<gene>
    <name evidence="3" type="ORF">NEMBOFW57_009053</name>
</gene>
<evidence type="ECO:0000256" key="2">
    <source>
        <dbReference type="SAM" id="MobiDB-lite"/>
    </source>
</evidence>
<feature type="compositionally biased region" description="Pro residues" evidence="2">
    <location>
        <begin position="679"/>
        <end position="693"/>
    </location>
</feature>
<evidence type="ECO:0000313" key="4">
    <source>
        <dbReference type="Proteomes" id="UP001197093"/>
    </source>
</evidence>
<evidence type="ECO:0000256" key="1">
    <source>
        <dbReference type="SAM" id="Coils"/>
    </source>
</evidence>
<dbReference type="Proteomes" id="UP001197093">
    <property type="component" value="Unassembled WGS sequence"/>
</dbReference>
<feature type="region of interest" description="Disordered" evidence="2">
    <location>
        <begin position="662"/>
        <end position="693"/>
    </location>
</feature>
<sequence>MGDEERKPIPFQAEALTPMQQIFNRLRDYFATGQGEVFQLEWPARVLDKGTYDYIGSDGIDSQQVKPQTVADAEFRLSNDLLTLGNISAGPNGSPRPALPTPKILDVYESQRFRWATFKVKARPKDMAKATPAEIDNYNRLLSTYAPIVDARLEGIWTLLIVRGQYHRVRHFLGLIDVGSASESLLEAKENLRASVMRSIDDTEDIYPVVFSPATWAKSLSTAFKPEDLLASEPLIREELMEKQKERALLIERLNNFKAAEQDVEALERKVDEARSSFLQARDTMLEGYSDAAINAIEMYFDVQARNSDKGKGITFAKLKEMQAKCIKNQSALQSASEALARASLAAAMGRGSDAKTVAATMQERITSLTIDIGYLVKVLESSDNPLGVDIHVPDPDATVPEGSPEGTTPATVKVLPVPTSLPARVVPNQPVLPRQEQFASTWQEVVWTLDTSTTWKNSMASAFQSHMDWSVDFFFGSASGSEDKQESHKSMSSLALSSEISLGFRAMKVVIDRPWFDSSVLRRTEDYYRTLATPISAMDPDGVVKALNPETGDYNLLAKKLSPAWNSPLPSYPTAFIVAKDIHLILRNDKDWDSSQVDDLHRSMSAGGGFLCFSVSKSESSEEHRTAAAVAHRGEYLSIRIPAPQIIGWCQELTAKDVSQEAYTQVKDSSLGRSTDPAPQPGPPGPPDPPRA</sequence>
<proteinExistence type="predicted"/>
<name>A0AAD4ESH9_9PEZI</name>
<keyword evidence="4" id="KW-1185">Reference proteome</keyword>
<accession>A0AAD4ESH9</accession>
<comment type="caution">
    <text evidence="3">The sequence shown here is derived from an EMBL/GenBank/DDBJ whole genome shotgun (WGS) entry which is preliminary data.</text>
</comment>
<organism evidence="3 4">
    <name type="scientific">Staphylotrichum longicolle</name>
    <dbReference type="NCBI Taxonomy" id="669026"/>
    <lineage>
        <taxon>Eukaryota</taxon>
        <taxon>Fungi</taxon>
        <taxon>Dikarya</taxon>
        <taxon>Ascomycota</taxon>
        <taxon>Pezizomycotina</taxon>
        <taxon>Sordariomycetes</taxon>
        <taxon>Sordariomycetidae</taxon>
        <taxon>Sordariales</taxon>
        <taxon>Chaetomiaceae</taxon>
        <taxon>Staphylotrichum</taxon>
    </lineage>
</organism>
<evidence type="ECO:0000313" key="3">
    <source>
        <dbReference type="EMBL" id="KAG7286739.1"/>
    </source>
</evidence>
<feature type="compositionally biased region" description="Polar residues" evidence="2">
    <location>
        <begin position="662"/>
        <end position="674"/>
    </location>
</feature>
<feature type="coiled-coil region" evidence="1">
    <location>
        <begin position="240"/>
        <end position="284"/>
    </location>
</feature>